<dbReference type="Pfam" id="PF22504">
    <property type="entry name" value="DUF6993"/>
    <property type="match status" value="1"/>
</dbReference>
<dbReference type="EMBL" id="JAAMOX010000001">
    <property type="protein sequence ID" value="NIH53047.1"/>
    <property type="molecule type" value="Genomic_DNA"/>
</dbReference>
<gene>
    <name evidence="2" type="ORF">FHX76_000915</name>
</gene>
<dbReference type="RefSeq" id="WP_167148343.1">
    <property type="nucleotide sequence ID" value="NZ_JAAMOX010000001.1"/>
</dbReference>
<dbReference type="InterPro" id="IPR054262">
    <property type="entry name" value="DUF6993"/>
</dbReference>
<proteinExistence type="predicted"/>
<evidence type="ECO:0000313" key="2">
    <source>
        <dbReference type="EMBL" id="NIH53047.1"/>
    </source>
</evidence>
<evidence type="ECO:0000259" key="1">
    <source>
        <dbReference type="Pfam" id="PF22504"/>
    </source>
</evidence>
<name>A0A7X5TTW9_9MICO</name>
<protein>
    <recommendedName>
        <fullName evidence="1">DUF6993 domain-containing protein</fullName>
    </recommendedName>
</protein>
<sequence>MKNRILLSGAAAVAVVGLLTGCGVIDTIVGKPPAVNPTNAPTFATTDPVPEFVPDGTAAENLPFFNYTNLAYATGADPINGQNAVNTLVNAGFDKAAMQVSFDTSAKGLAADNIFVSVLMGDQCLMGQYVVEDRSYVGAVEPALGPNKSVCNPSATRPIDW</sequence>
<dbReference type="AlphaFoldDB" id="A0A7X5TTW9"/>
<comment type="caution">
    <text evidence="2">The sequence shown here is derived from an EMBL/GenBank/DDBJ whole genome shotgun (WGS) entry which is preliminary data.</text>
</comment>
<dbReference type="Proteomes" id="UP000541033">
    <property type="component" value="Unassembled WGS sequence"/>
</dbReference>
<keyword evidence="3" id="KW-1185">Reference proteome</keyword>
<evidence type="ECO:0000313" key="3">
    <source>
        <dbReference type="Proteomes" id="UP000541033"/>
    </source>
</evidence>
<reference evidence="2 3" key="1">
    <citation type="submission" date="2020-02" db="EMBL/GenBank/DDBJ databases">
        <title>Sequencing the genomes of 1000 actinobacteria strains.</title>
        <authorList>
            <person name="Klenk H.-P."/>
        </authorList>
    </citation>
    <scope>NUCLEOTIDE SEQUENCE [LARGE SCALE GENOMIC DNA]</scope>
    <source>
        <strain evidence="2 3">DSM 27960</strain>
    </source>
</reference>
<accession>A0A7X5TTW9</accession>
<feature type="domain" description="DUF6993" evidence="1">
    <location>
        <begin position="71"/>
        <end position="151"/>
    </location>
</feature>
<organism evidence="2 3">
    <name type="scientific">Lysinibacter cavernae</name>
    <dbReference type="NCBI Taxonomy" id="1640652"/>
    <lineage>
        <taxon>Bacteria</taxon>
        <taxon>Bacillati</taxon>
        <taxon>Actinomycetota</taxon>
        <taxon>Actinomycetes</taxon>
        <taxon>Micrococcales</taxon>
        <taxon>Microbacteriaceae</taxon>
        <taxon>Lysinibacter</taxon>
    </lineage>
</organism>
<dbReference type="PROSITE" id="PS51257">
    <property type="entry name" value="PROKAR_LIPOPROTEIN"/>
    <property type="match status" value="1"/>
</dbReference>